<dbReference type="Pfam" id="PF00989">
    <property type="entry name" value="PAS"/>
    <property type="match status" value="1"/>
</dbReference>
<comment type="caution">
    <text evidence="6">The sequence shown here is derived from an EMBL/GenBank/DDBJ whole genome shotgun (WGS) entry which is preliminary data.</text>
</comment>
<sequence>MPMPLKSYEQFLEGSNDALIIVDRDNVIIFLNKAAIQLLNQPEKFVLGQNLLDVLCGECAPFIRVATHFIDGAIVNIVSRDSQNNFSVVIHQLKAPLAALKWTIEDILEDDYLNAHQKEQLNDLYKTNQFLINLVNDLLSVYKLETGTLKLNRAPTDIIKVMNDILKIFKPLADKKQQNIIIDFGNQYIGFRNPNIDQSLFTMVFQNLLDNAISYAPESAKITISLLPDKQNNMILSIHNEGSIISEEDKPKIFSRFYRADAAKKIKPNGSGLGLYIAKLAAEANGGRIWFESSVESGTIFNLLVSEINN</sequence>
<evidence type="ECO:0000259" key="4">
    <source>
        <dbReference type="PROSITE" id="PS50109"/>
    </source>
</evidence>
<evidence type="ECO:0000256" key="3">
    <source>
        <dbReference type="ARBA" id="ARBA00022553"/>
    </source>
</evidence>
<dbReference type="EMBL" id="MHJJ01000010">
    <property type="protein sequence ID" value="OGY65432.1"/>
    <property type="molecule type" value="Genomic_DNA"/>
</dbReference>
<evidence type="ECO:0000313" key="7">
    <source>
        <dbReference type="Proteomes" id="UP000177942"/>
    </source>
</evidence>
<dbReference type="GO" id="GO:0006355">
    <property type="term" value="P:regulation of DNA-templated transcription"/>
    <property type="evidence" value="ECO:0007669"/>
    <property type="project" value="InterPro"/>
</dbReference>
<dbReference type="InterPro" id="IPR004358">
    <property type="entry name" value="Sig_transdc_His_kin-like_C"/>
</dbReference>
<dbReference type="SMART" id="SM00091">
    <property type="entry name" value="PAS"/>
    <property type="match status" value="1"/>
</dbReference>
<proteinExistence type="predicted"/>
<protein>
    <recommendedName>
        <fullName evidence="2">histidine kinase</fullName>
        <ecNumber evidence="2">2.7.13.3</ecNumber>
    </recommendedName>
</protein>
<dbReference type="PROSITE" id="PS50112">
    <property type="entry name" value="PAS"/>
    <property type="match status" value="1"/>
</dbReference>
<dbReference type="InterPro" id="IPR005467">
    <property type="entry name" value="His_kinase_dom"/>
</dbReference>
<dbReference type="GO" id="GO:0000155">
    <property type="term" value="F:phosphorelay sensor kinase activity"/>
    <property type="evidence" value="ECO:0007669"/>
    <property type="project" value="InterPro"/>
</dbReference>
<dbReference type="PANTHER" id="PTHR43547">
    <property type="entry name" value="TWO-COMPONENT HISTIDINE KINASE"/>
    <property type="match status" value="1"/>
</dbReference>
<comment type="catalytic activity">
    <reaction evidence="1">
        <text>ATP + protein L-histidine = ADP + protein N-phospho-L-histidine.</text>
        <dbReference type="EC" id="2.7.13.3"/>
    </reaction>
</comment>
<dbReference type="SUPFAM" id="SSF55785">
    <property type="entry name" value="PYP-like sensor domain (PAS domain)"/>
    <property type="match status" value="1"/>
</dbReference>
<dbReference type="InterPro" id="IPR003661">
    <property type="entry name" value="HisK_dim/P_dom"/>
</dbReference>
<dbReference type="SUPFAM" id="SSF47384">
    <property type="entry name" value="Homodimeric domain of signal transducing histidine kinase"/>
    <property type="match status" value="1"/>
</dbReference>
<gene>
    <name evidence="6" type="ORF">A3A16_03205</name>
</gene>
<dbReference type="SUPFAM" id="SSF55874">
    <property type="entry name" value="ATPase domain of HSP90 chaperone/DNA topoisomerase II/histidine kinase"/>
    <property type="match status" value="1"/>
</dbReference>
<dbReference type="InterPro" id="IPR035965">
    <property type="entry name" value="PAS-like_dom_sf"/>
</dbReference>
<dbReference type="Proteomes" id="UP000177942">
    <property type="component" value="Unassembled WGS sequence"/>
</dbReference>
<dbReference type="CDD" id="cd00130">
    <property type="entry name" value="PAS"/>
    <property type="match status" value="1"/>
</dbReference>
<evidence type="ECO:0000313" key="6">
    <source>
        <dbReference type="EMBL" id="OGY65432.1"/>
    </source>
</evidence>
<keyword evidence="3" id="KW-0597">Phosphoprotein</keyword>
<dbReference type="Pfam" id="PF02518">
    <property type="entry name" value="HATPase_c"/>
    <property type="match status" value="1"/>
</dbReference>
<accession>A0A1G1ZLG8</accession>
<feature type="domain" description="PAS" evidence="5">
    <location>
        <begin position="4"/>
        <end position="52"/>
    </location>
</feature>
<evidence type="ECO:0000256" key="2">
    <source>
        <dbReference type="ARBA" id="ARBA00012438"/>
    </source>
</evidence>
<dbReference type="AlphaFoldDB" id="A0A1G1ZLG8"/>
<evidence type="ECO:0000256" key="1">
    <source>
        <dbReference type="ARBA" id="ARBA00000085"/>
    </source>
</evidence>
<evidence type="ECO:0000259" key="5">
    <source>
        <dbReference type="PROSITE" id="PS50112"/>
    </source>
</evidence>
<dbReference type="InterPro" id="IPR036097">
    <property type="entry name" value="HisK_dim/P_sf"/>
</dbReference>
<dbReference type="STRING" id="1798407.A3A16_03205"/>
<reference evidence="6 7" key="1">
    <citation type="journal article" date="2016" name="Nat. Commun.">
        <title>Thousands of microbial genomes shed light on interconnected biogeochemical processes in an aquifer system.</title>
        <authorList>
            <person name="Anantharaman K."/>
            <person name="Brown C.T."/>
            <person name="Hug L.A."/>
            <person name="Sharon I."/>
            <person name="Castelle C.J."/>
            <person name="Probst A.J."/>
            <person name="Thomas B.C."/>
            <person name="Singh A."/>
            <person name="Wilkins M.J."/>
            <person name="Karaoz U."/>
            <person name="Brodie E.L."/>
            <person name="Williams K.H."/>
            <person name="Hubbard S.S."/>
            <person name="Banfield J.F."/>
        </authorList>
    </citation>
    <scope>NUCLEOTIDE SEQUENCE [LARGE SCALE GENOMIC DNA]</scope>
</reference>
<organism evidence="6 7">
    <name type="scientific">Candidatus Harrisonbacteria bacterium RIFCSPLOWO2_01_FULL_44_18</name>
    <dbReference type="NCBI Taxonomy" id="1798407"/>
    <lineage>
        <taxon>Bacteria</taxon>
        <taxon>Candidatus Harrisoniibacteriota</taxon>
    </lineage>
</organism>
<dbReference type="PANTHER" id="PTHR43547:SF2">
    <property type="entry name" value="HYBRID SIGNAL TRANSDUCTION HISTIDINE KINASE C"/>
    <property type="match status" value="1"/>
</dbReference>
<dbReference type="SMART" id="SM00387">
    <property type="entry name" value="HATPase_c"/>
    <property type="match status" value="1"/>
</dbReference>
<name>A0A1G1ZLG8_9BACT</name>
<dbReference type="InterPro" id="IPR003594">
    <property type="entry name" value="HATPase_dom"/>
</dbReference>
<dbReference type="Gene3D" id="1.10.287.130">
    <property type="match status" value="1"/>
</dbReference>
<dbReference type="PROSITE" id="PS50109">
    <property type="entry name" value="HIS_KIN"/>
    <property type="match status" value="1"/>
</dbReference>
<dbReference type="PRINTS" id="PR00344">
    <property type="entry name" value="BCTRLSENSOR"/>
</dbReference>
<dbReference type="EC" id="2.7.13.3" evidence="2"/>
<dbReference type="Gene3D" id="3.30.450.20">
    <property type="entry name" value="PAS domain"/>
    <property type="match status" value="1"/>
</dbReference>
<dbReference type="InterPro" id="IPR000014">
    <property type="entry name" value="PAS"/>
</dbReference>
<dbReference type="Gene3D" id="3.30.565.10">
    <property type="entry name" value="Histidine kinase-like ATPase, C-terminal domain"/>
    <property type="match status" value="1"/>
</dbReference>
<dbReference type="CDD" id="cd00082">
    <property type="entry name" value="HisKA"/>
    <property type="match status" value="1"/>
</dbReference>
<dbReference type="InterPro" id="IPR036890">
    <property type="entry name" value="HATPase_C_sf"/>
</dbReference>
<feature type="domain" description="Histidine kinase" evidence="4">
    <location>
        <begin position="88"/>
        <end position="309"/>
    </location>
</feature>
<dbReference type="InterPro" id="IPR013767">
    <property type="entry name" value="PAS_fold"/>
</dbReference>